<sequence>MTTQTDTLEFSLEEIRKDTSVCKEYLKSMPKNKSLQQVIDYVHSICPQLKEEVEAKKATFNSSKKKDKGNLGKIVEFFIFGQLPNCYPTPDLPWGADIKTTHFKSVYNNKGFSAKERLTITNCGKTGDYTTFVPIQFATDLKSCKFYPKIQNGVLFVFEHNDDAGTYNDPAVNFQKRLLATCTYNINELHTDIQTQLQADFQDIQQKIANQEVSQKGQKYLHIHPHGSKNTTTRAFGFTNKFLTTLVACTNNLPLTIKGRSVYIEKQHFN</sequence>
<organism evidence="4">
    <name type="scientific">viral metagenome</name>
    <dbReference type="NCBI Taxonomy" id="1070528"/>
    <lineage>
        <taxon>unclassified sequences</taxon>
        <taxon>metagenomes</taxon>
        <taxon>organismal metagenomes</taxon>
    </lineage>
</organism>
<evidence type="ECO:0000256" key="1">
    <source>
        <dbReference type="ARBA" id="ARBA00022722"/>
    </source>
</evidence>
<evidence type="ECO:0008006" key="5">
    <source>
        <dbReference type="Google" id="ProtNLM"/>
    </source>
</evidence>
<keyword evidence="3" id="KW-0378">Hydrolase</keyword>
<dbReference type="Gene3D" id="3.40.600.10">
    <property type="entry name" value="DNA mismatch repair MutH/Restriction endonuclease, type II"/>
    <property type="match status" value="1"/>
</dbReference>
<proteinExistence type="predicted"/>
<dbReference type="AlphaFoldDB" id="A0A6C0EPG5"/>
<keyword evidence="1" id="KW-0540">Nuclease</keyword>
<evidence type="ECO:0000256" key="3">
    <source>
        <dbReference type="ARBA" id="ARBA00022801"/>
    </source>
</evidence>
<dbReference type="GO" id="GO:0003677">
    <property type="term" value="F:DNA binding"/>
    <property type="evidence" value="ECO:0007669"/>
    <property type="project" value="InterPro"/>
</dbReference>
<reference evidence="4" key="1">
    <citation type="journal article" date="2020" name="Nature">
        <title>Giant virus diversity and host interactions through global metagenomics.</title>
        <authorList>
            <person name="Schulz F."/>
            <person name="Roux S."/>
            <person name="Paez-Espino D."/>
            <person name="Jungbluth S."/>
            <person name="Walsh D.A."/>
            <person name="Denef V.J."/>
            <person name="McMahon K.D."/>
            <person name="Konstantinidis K.T."/>
            <person name="Eloe-Fadrosh E.A."/>
            <person name="Kyrpides N.C."/>
            <person name="Woyke T."/>
        </authorList>
    </citation>
    <scope>NUCLEOTIDE SEQUENCE</scope>
    <source>
        <strain evidence="4">GVMAG-M-3300009149-34</strain>
    </source>
</reference>
<evidence type="ECO:0000313" key="4">
    <source>
        <dbReference type="EMBL" id="QHT30403.1"/>
    </source>
</evidence>
<evidence type="ECO:0000256" key="2">
    <source>
        <dbReference type="ARBA" id="ARBA00022759"/>
    </source>
</evidence>
<accession>A0A6C0EPG5</accession>
<dbReference type="GO" id="GO:0004519">
    <property type="term" value="F:endonuclease activity"/>
    <property type="evidence" value="ECO:0007669"/>
    <property type="project" value="UniProtKB-KW"/>
</dbReference>
<dbReference type="SUPFAM" id="SSF52980">
    <property type="entry name" value="Restriction endonuclease-like"/>
    <property type="match status" value="1"/>
</dbReference>
<dbReference type="InterPro" id="IPR011335">
    <property type="entry name" value="Restrct_endonuc-II-like"/>
</dbReference>
<name>A0A6C0EPG5_9ZZZZ</name>
<dbReference type="InterPro" id="IPR037057">
    <property type="entry name" value="DNA_rep_MutH/T2_RE_sf"/>
</dbReference>
<dbReference type="GO" id="GO:0016787">
    <property type="term" value="F:hydrolase activity"/>
    <property type="evidence" value="ECO:0007669"/>
    <property type="project" value="UniProtKB-KW"/>
</dbReference>
<protein>
    <recommendedName>
        <fullName evidence="5">DNA mismatch repair MutH/Type II restriction enzyme Sau3AI domain-containing protein</fullName>
    </recommendedName>
</protein>
<keyword evidence="2" id="KW-0255">Endonuclease</keyword>
<dbReference type="EMBL" id="MN738898">
    <property type="protein sequence ID" value="QHT30403.1"/>
    <property type="molecule type" value="Genomic_DNA"/>
</dbReference>